<dbReference type="RefSeq" id="WP_149730157.1">
    <property type="nucleotide sequence ID" value="NZ_VUJV01000008.1"/>
</dbReference>
<dbReference type="Proteomes" id="UP000325003">
    <property type="component" value="Unassembled WGS sequence"/>
</dbReference>
<dbReference type="GO" id="GO:0070006">
    <property type="term" value="F:metalloaminopeptidase activity"/>
    <property type="evidence" value="ECO:0007669"/>
    <property type="project" value="TreeGrafter"/>
</dbReference>
<reference evidence="16 17" key="1">
    <citation type="submission" date="2019-09" db="EMBL/GenBank/DDBJ databases">
        <title>Nocardioides panacisoli sp. nov., isolated from the soil of a ginseng field.</title>
        <authorList>
            <person name="Cho C."/>
        </authorList>
    </citation>
    <scope>NUCLEOTIDE SEQUENCE [LARGE SCALE GENOMIC DNA]</scope>
    <source>
        <strain evidence="16 17">BN130099</strain>
    </source>
</reference>
<keyword evidence="10" id="KW-0862">Zinc</keyword>
<evidence type="ECO:0000259" key="15">
    <source>
        <dbReference type="Pfam" id="PF17900"/>
    </source>
</evidence>
<protein>
    <recommendedName>
        <fullName evidence="5">Aminopeptidase N</fullName>
        <ecNumber evidence="4">3.4.11.2</ecNumber>
    </recommendedName>
    <alternativeName>
        <fullName evidence="12">Alanine aminopeptidase</fullName>
    </alternativeName>
    <alternativeName>
        <fullName evidence="13">Lysyl aminopeptidase</fullName>
    </alternativeName>
</protein>
<evidence type="ECO:0000256" key="1">
    <source>
        <dbReference type="ARBA" id="ARBA00000098"/>
    </source>
</evidence>
<evidence type="ECO:0000256" key="10">
    <source>
        <dbReference type="ARBA" id="ARBA00022833"/>
    </source>
</evidence>
<dbReference type="InterPro" id="IPR027268">
    <property type="entry name" value="Peptidase_M4/M1_CTD_sf"/>
</dbReference>
<proteinExistence type="inferred from homology"/>
<evidence type="ECO:0000256" key="9">
    <source>
        <dbReference type="ARBA" id="ARBA00022801"/>
    </source>
</evidence>
<comment type="caution">
    <text evidence="16">The sequence shown here is derived from an EMBL/GenBank/DDBJ whole genome shotgun (WGS) entry which is preliminary data.</text>
</comment>
<feature type="domain" description="Peptidase M1 membrane alanine aminopeptidase" evidence="14">
    <location>
        <begin position="230"/>
        <end position="441"/>
    </location>
</feature>
<dbReference type="InterPro" id="IPR042097">
    <property type="entry name" value="Aminopeptidase_N-like_N_sf"/>
</dbReference>
<evidence type="ECO:0000256" key="5">
    <source>
        <dbReference type="ARBA" id="ARBA00015611"/>
    </source>
</evidence>
<keyword evidence="8" id="KW-0479">Metal-binding</keyword>
<keyword evidence="11" id="KW-0482">Metalloprotease</keyword>
<dbReference type="GO" id="GO:0006508">
    <property type="term" value="P:proteolysis"/>
    <property type="evidence" value="ECO:0007669"/>
    <property type="project" value="UniProtKB-KW"/>
</dbReference>
<dbReference type="GO" id="GO:0005737">
    <property type="term" value="C:cytoplasm"/>
    <property type="evidence" value="ECO:0007669"/>
    <property type="project" value="TreeGrafter"/>
</dbReference>
<evidence type="ECO:0000256" key="3">
    <source>
        <dbReference type="ARBA" id="ARBA00010136"/>
    </source>
</evidence>
<dbReference type="PANTHER" id="PTHR11533:SF174">
    <property type="entry name" value="PUROMYCIN-SENSITIVE AMINOPEPTIDASE-RELATED"/>
    <property type="match status" value="1"/>
</dbReference>
<dbReference type="NCBIfam" id="TIGR02412">
    <property type="entry name" value="pepN_strep_liv"/>
    <property type="match status" value="1"/>
</dbReference>
<dbReference type="CDD" id="cd09602">
    <property type="entry name" value="M1_APN"/>
    <property type="match status" value="1"/>
</dbReference>
<dbReference type="Gene3D" id="2.60.40.1730">
    <property type="entry name" value="tricorn interacting facor f3 domain"/>
    <property type="match status" value="1"/>
</dbReference>
<dbReference type="GO" id="GO:0005615">
    <property type="term" value="C:extracellular space"/>
    <property type="evidence" value="ECO:0007669"/>
    <property type="project" value="TreeGrafter"/>
</dbReference>
<evidence type="ECO:0000313" key="16">
    <source>
        <dbReference type="EMBL" id="KAA1415931.1"/>
    </source>
</evidence>
<dbReference type="EC" id="3.4.11.2" evidence="4"/>
<dbReference type="InterPro" id="IPR012778">
    <property type="entry name" value="Pept_M1_aminopeptidase"/>
</dbReference>
<evidence type="ECO:0000256" key="2">
    <source>
        <dbReference type="ARBA" id="ARBA00001947"/>
    </source>
</evidence>
<dbReference type="SUPFAM" id="SSF55486">
    <property type="entry name" value="Metalloproteases ('zincins'), catalytic domain"/>
    <property type="match status" value="1"/>
</dbReference>
<gene>
    <name evidence="16" type="primary">pepN</name>
    <name evidence="16" type="ORF">F0U44_20065</name>
</gene>
<dbReference type="GO" id="GO:0016020">
    <property type="term" value="C:membrane"/>
    <property type="evidence" value="ECO:0007669"/>
    <property type="project" value="TreeGrafter"/>
</dbReference>
<dbReference type="GO" id="GO:0008270">
    <property type="term" value="F:zinc ion binding"/>
    <property type="evidence" value="ECO:0007669"/>
    <property type="project" value="InterPro"/>
</dbReference>
<sequence>MATWRSLTRDEAIQRGAQLSITSYDVRLDLTTDDTTFRSITTIRFTSTGGPTFADVRPTALHRAALDGAVLDTGTLDRGRLPLDLSPGNHELVVDATMPFRNDGEGLHRSIDPADGEAYIYGMSFMDAAPTIFACFDQPDLKAPYTMHVTAPDDWLVVGNARAEEIGDDDAAREWRIGPTPRLSTYFVTLVAGPYEHLAEEHDGIRLTMSARASKARALEEQADELFTLTRQSFDELHRLFGSRYAFGDYHQAFVPEFNAGAMENPGCITIRDQLLYDGPSTHADRSYRATLIAHEMAHQWFGNLVTPQWWDDLWLNESFAEYVGYRVIADATAYHDAWVDQSYSRRVWGLTADQRPTTHPVAGNGAVDALAALQDFDGISYARGSNVLRQLAERLGDDVFFTGVRDHFERHRFGNATMHDLFASWTRAGAGDLDGFVDDWLRTPGPDVLTFDRAAGLVRRTPPAAFPADRRHRITVATHGPDGWQREPLELVGPATPYSPPPEAAVLLDADETTWAVAPPDPVTMAALPRLTRTLDPQLRASMWNNVRLGFANATVDPAAVVDLAAVAPPIEDTADSRKHLLPWVLGTVVPLAPAGSLDRVHLGLRAALERTQAGSELRLSTFRALVASCSDAEALASWAADHGIADGVDLDDDLAWRIRRRQARLGLTGKAELDAALDAGPTSHALVEHAAAVASLPTAEGKDFAWSRLMGEVSVAMYEIEAAGYDLWQPGQQHLTQGYAGAYFDQLPTVVAHHQGWVQAVAVEAYFPITHLDDATYARARAALTLDLPAAALRRLREQVDELERRRAVAAAFPASRVSTDPAD</sequence>
<comment type="similarity">
    <text evidence="3">Belongs to the peptidase M1 family.</text>
</comment>
<accession>A0A5B1L5G4</accession>
<keyword evidence="17" id="KW-1185">Reference proteome</keyword>
<dbReference type="PRINTS" id="PR00756">
    <property type="entry name" value="ALADIPTASE"/>
</dbReference>
<keyword evidence="9 16" id="KW-0378">Hydrolase</keyword>
<dbReference type="InterPro" id="IPR001930">
    <property type="entry name" value="Peptidase_M1"/>
</dbReference>
<dbReference type="Pfam" id="PF17900">
    <property type="entry name" value="Peptidase_M1_N"/>
    <property type="match status" value="1"/>
</dbReference>
<dbReference type="Gene3D" id="1.10.390.10">
    <property type="entry name" value="Neutral Protease Domain 2"/>
    <property type="match status" value="1"/>
</dbReference>
<evidence type="ECO:0000256" key="8">
    <source>
        <dbReference type="ARBA" id="ARBA00022723"/>
    </source>
</evidence>
<comment type="cofactor">
    <cofactor evidence="2">
        <name>Zn(2+)</name>
        <dbReference type="ChEBI" id="CHEBI:29105"/>
    </cofactor>
</comment>
<keyword evidence="6 16" id="KW-0031">Aminopeptidase</keyword>
<evidence type="ECO:0000259" key="14">
    <source>
        <dbReference type="Pfam" id="PF01433"/>
    </source>
</evidence>
<dbReference type="GO" id="GO:0016285">
    <property type="term" value="F:alanyl aminopeptidase activity"/>
    <property type="evidence" value="ECO:0007669"/>
    <property type="project" value="UniProtKB-EC"/>
</dbReference>
<feature type="domain" description="Aminopeptidase N-like N-terminal" evidence="15">
    <location>
        <begin position="102"/>
        <end position="186"/>
    </location>
</feature>
<dbReference type="GO" id="GO:0042277">
    <property type="term" value="F:peptide binding"/>
    <property type="evidence" value="ECO:0007669"/>
    <property type="project" value="TreeGrafter"/>
</dbReference>
<evidence type="ECO:0000313" key="17">
    <source>
        <dbReference type="Proteomes" id="UP000325003"/>
    </source>
</evidence>
<keyword evidence="7" id="KW-0645">Protease</keyword>
<dbReference type="InterPro" id="IPR045357">
    <property type="entry name" value="Aminopeptidase_N-like_N"/>
</dbReference>
<evidence type="ECO:0000256" key="12">
    <source>
        <dbReference type="ARBA" id="ARBA00029811"/>
    </source>
</evidence>
<evidence type="ECO:0000256" key="6">
    <source>
        <dbReference type="ARBA" id="ARBA00022438"/>
    </source>
</evidence>
<dbReference type="AlphaFoldDB" id="A0A5B1L5G4"/>
<organism evidence="16 17">
    <name type="scientific">Nocardioides humilatus</name>
    <dbReference type="NCBI Taxonomy" id="2607660"/>
    <lineage>
        <taxon>Bacteria</taxon>
        <taxon>Bacillati</taxon>
        <taxon>Actinomycetota</taxon>
        <taxon>Actinomycetes</taxon>
        <taxon>Propionibacteriales</taxon>
        <taxon>Nocardioidaceae</taxon>
        <taxon>Nocardioides</taxon>
    </lineage>
</organism>
<dbReference type="InterPro" id="IPR014782">
    <property type="entry name" value="Peptidase_M1_dom"/>
</dbReference>
<evidence type="ECO:0000256" key="7">
    <source>
        <dbReference type="ARBA" id="ARBA00022670"/>
    </source>
</evidence>
<dbReference type="Pfam" id="PF01433">
    <property type="entry name" value="Peptidase_M1"/>
    <property type="match status" value="1"/>
</dbReference>
<dbReference type="SUPFAM" id="SSF63737">
    <property type="entry name" value="Leukotriene A4 hydrolase N-terminal domain"/>
    <property type="match status" value="1"/>
</dbReference>
<comment type="catalytic activity">
    <reaction evidence="1">
        <text>Release of an N-terminal amino acid, Xaa-|-Yaa- from a peptide, amide or arylamide. Xaa is preferably Ala, but may be most amino acids including Pro (slow action). When a terminal hydrophobic residue is followed by a prolyl residue, the two may be released as an intact Xaa-Pro dipeptide.</text>
        <dbReference type="EC" id="3.4.11.2"/>
    </reaction>
</comment>
<dbReference type="InterPro" id="IPR050344">
    <property type="entry name" value="Peptidase_M1_aminopeptidases"/>
</dbReference>
<evidence type="ECO:0000256" key="11">
    <source>
        <dbReference type="ARBA" id="ARBA00023049"/>
    </source>
</evidence>
<dbReference type="GO" id="GO:0043171">
    <property type="term" value="P:peptide catabolic process"/>
    <property type="evidence" value="ECO:0007669"/>
    <property type="project" value="TreeGrafter"/>
</dbReference>
<reference evidence="16 17" key="2">
    <citation type="submission" date="2019-09" db="EMBL/GenBank/DDBJ databases">
        <authorList>
            <person name="Jin C."/>
        </authorList>
    </citation>
    <scope>NUCLEOTIDE SEQUENCE [LARGE SCALE GENOMIC DNA]</scope>
    <source>
        <strain evidence="16 17">BN130099</strain>
    </source>
</reference>
<evidence type="ECO:0000256" key="4">
    <source>
        <dbReference type="ARBA" id="ARBA00012564"/>
    </source>
</evidence>
<name>A0A5B1L5G4_9ACTN</name>
<dbReference type="PANTHER" id="PTHR11533">
    <property type="entry name" value="PROTEASE M1 ZINC METALLOPROTEASE"/>
    <property type="match status" value="1"/>
</dbReference>
<dbReference type="EMBL" id="VUJV01000008">
    <property type="protein sequence ID" value="KAA1415931.1"/>
    <property type="molecule type" value="Genomic_DNA"/>
</dbReference>
<evidence type="ECO:0000256" key="13">
    <source>
        <dbReference type="ARBA" id="ARBA00031533"/>
    </source>
</evidence>